<dbReference type="InterPro" id="IPR057336">
    <property type="entry name" value="GerAC_N"/>
</dbReference>
<dbReference type="EMBL" id="QLUW01000001">
    <property type="protein sequence ID" value="RAP78584.1"/>
    <property type="molecule type" value="Genomic_DNA"/>
</dbReference>
<feature type="compositionally biased region" description="Gly residues" evidence="8">
    <location>
        <begin position="62"/>
        <end position="73"/>
    </location>
</feature>
<evidence type="ECO:0000313" key="12">
    <source>
        <dbReference type="EMBL" id="RAP78584.1"/>
    </source>
</evidence>
<evidence type="ECO:0000256" key="5">
    <source>
        <dbReference type="ARBA" id="ARBA00023136"/>
    </source>
</evidence>
<dbReference type="OrthoDB" id="9816067at2"/>
<evidence type="ECO:0000256" key="9">
    <source>
        <dbReference type="SAM" id="SignalP"/>
    </source>
</evidence>
<evidence type="ECO:0000313" key="13">
    <source>
        <dbReference type="Proteomes" id="UP000249260"/>
    </source>
</evidence>
<dbReference type="Proteomes" id="UP000249260">
    <property type="component" value="Unassembled WGS sequence"/>
</dbReference>
<dbReference type="Pfam" id="PF25198">
    <property type="entry name" value="Spore_GerAC_N"/>
    <property type="match status" value="1"/>
</dbReference>
<evidence type="ECO:0000259" key="10">
    <source>
        <dbReference type="Pfam" id="PF05504"/>
    </source>
</evidence>
<dbReference type="PROSITE" id="PS51257">
    <property type="entry name" value="PROKAR_LIPOPROTEIN"/>
    <property type="match status" value="1"/>
</dbReference>
<keyword evidence="7" id="KW-0449">Lipoprotein</keyword>
<dbReference type="RefSeq" id="WP_112881707.1">
    <property type="nucleotide sequence ID" value="NZ_QLUW01000001.1"/>
</dbReference>
<dbReference type="Gene3D" id="6.20.190.10">
    <property type="entry name" value="Nutrient germinant receptor protein C, domain 1"/>
    <property type="match status" value="1"/>
</dbReference>
<dbReference type="NCBIfam" id="TIGR02887">
    <property type="entry name" value="spore_ger_x_C"/>
    <property type="match status" value="1"/>
</dbReference>
<feature type="chain" id="PRO_5038391433" evidence="9">
    <location>
        <begin position="19"/>
        <end position="395"/>
    </location>
</feature>
<organism evidence="12 13">
    <name type="scientific">Paenibacillus montanisoli</name>
    <dbReference type="NCBI Taxonomy" id="2081970"/>
    <lineage>
        <taxon>Bacteria</taxon>
        <taxon>Bacillati</taxon>
        <taxon>Bacillota</taxon>
        <taxon>Bacilli</taxon>
        <taxon>Bacillales</taxon>
        <taxon>Paenibacillaceae</taxon>
        <taxon>Paenibacillus</taxon>
    </lineage>
</organism>
<sequence length="395" mass="44033">MKTLLKFVPLLLACMLLGGCWDRTELNDLALVTALAIDKAKNNQVRVTAQIFLPKNQMGSSGAAGGGGGGGGHPTATRSELGENTADALSKLQQIVPRKLFWGQCKIFVMSEAFAKSGIQEQFDFLLRHPQTRERAFMFVSKGEASESLKVFPLIERYSAEALREFAKRHVGIQVTMEQLSMMLIGDSQAAVVPLIKILPTDKTLKANQTIPYIFGTAVFKKDKMVAEIPGKVTRGVMWMRNEIREYTSTFKLTNEKGTVSLNPVKASVKLIPSIEGDQWKMTLKVKTEGSIVQNGTMLNPMKPEAFKILEKAFTNDVKKRLQLTINVVQKEVKVDILGFATAFHRKYPGKWEEKKDQWVEMFPKVEVRMDIDAQILRPGLTNATGGVPEEEVKK</sequence>
<evidence type="ECO:0000256" key="2">
    <source>
        <dbReference type="ARBA" id="ARBA00007886"/>
    </source>
</evidence>
<reference evidence="12 13" key="1">
    <citation type="submission" date="2018-06" db="EMBL/GenBank/DDBJ databases">
        <title>Paenibacillus montanisoli sp. nov., isolated from mountain area soil.</title>
        <authorList>
            <person name="Wu M."/>
        </authorList>
    </citation>
    <scope>NUCLEOTIDE SEQUENCE [LARGE SCALE GENOMIC DNA]</scope>
    <source>
        <strain evidence="12 13">RA17</strain>
    </source>
</reference>
<comment type="caution">
    <text evidence="12">The sequence shown here is derived from an EMBL/GenBank/DDBJ whole genome shotgun (WGS) entry which is preliminary data.</text>
</comment>
<feature type="signal peptide" evidence="9">
    <location>
        <begin position="1"/>
        <end position="18"/>
    </location>
</feature>
<feature type="domain" description="Spore germination GerAC-like C-terminal" evidence="10">
    <location>
        <begin position="216"/>
        <end position="380"/>
    </location>
</feature>
<comment type="similarity">
    <text evidence="2">Belongs to the GerABKC lipoprotein family.</text>
</comment>
<evidence type="ECO:0000256" key="4">
    <source>
        <dbReference type="ARBA" id="ARBA00022729"/>
    </source>
</evidence>
<evidence type="ECO:0000259" key="11">
    <source>
        <dbReference type="Pfam" id="PF25198"/>
    </source>
</evidence>
<feature type="region of interest" description="Disordered" evidence="8">
    <location>
        <begin position="60"/>
        <end position="79"/>
    </location>
</feature>
<evidence type="ECO:0000256" key="1">
    <source>
        <dbReference type="ARBA" id="ARBA00004635"/>
    </source>
</evidence>
<dbReference type="PANTHER" id="PTHR35789:SF1">
    <property type="entry name" value="SPORE GERMINATION PROTEIN B3"/>
    <property type="match status" value="1"/>
</dbReference>
<accession>A0A328UDZ1</accession>
<keyword evidence="6" id="KW-0564">Palmitate</keyword>
<name>A0A328UDZ1_9BACL</name>
<comment type="subcellular location">
    <subcellularLocation>
        <location evidence="1">Membrane</location>
        <topology evidence="1">Lipid-anchor</topology>
    </subcellularLocation>
</comment>
<evidence type="ECO:0000256" key="6">
    <source>
        <dbReference type="ARBA" id="ARBA00023139"/>
    </source>
</evidence>
<dbReference type="PANTHER" id="PTHR35789">
    <property type="entry name" value="SPORE GERMINATION PROTEIN B3"/>
    <property type="match status" value="1"/>
</dbReference>
<dbReference type="GO" id="GO:0009847">
    <property type="term" value="P:spore germination"/>
    <property type="evidence" value="ECO:0007669"/>
    <property type="project" value="InterPro"/>
</dbReference>
<dbReference type="InterPro" id="IPR038501">
    <property type="entry name" value="Spore_GerAC_C_sf"/>
</dbReference>
<keyword evidence="4 9" id="KW-0732">Signal</keyword>
<dbReference type="Gene3D" id="3.30.300.210">
    <property type="entry name" value="Nutrient germinant receptor protein C, domain 3"/>
    <property type="match status" value="1"/>
</dbReference>
<dbReference type="GO" id="GO:0016020">
    <property type="term" value="C:membrane"/>
    <property type="evidence" value="ECO:0007669"/>
    <property type="project" value="UniProtKB-SubCell"/>
</dbReference>
<keyword evidence="3" id="KW-0309">Germination</keyword>
<protein>
    <submittedName>
        <fullName evidence="12">Ger(X)C family spore germination protein</fullName>
    </submittedName>
</protein>
<dbReference type="Pfam" id="PF05504">
    <property type="entry name" value="Spore_GerAC"/>
    <property type="match status" value="1"/>
</dbReference>
<keyword evidence="13" id="KW-1185">Reference proteome</keyword>
<dbReference type="AlphaFoldDB" id="A0A328UDZ1"/>
<evidence type="ECO:0000256" key="7">
    <source>
        <dbReference type="ARBA" id="ARBA00023288"/>
    </source>
</evidence>
<keyword evidence="5" id="KW-0472">Membrane</keyword>
<gene>
    <name evidence="12" type="ORF">DL346_00550</name>
</gene>
<dbReference type="InterPro" id="IPR046953">
    <property type="entry name" value="Spore_GerAC-like_C"/>
</dbReference>
<feature type="domain" description="Spore germination protein N-terminal" evidence="11">
    <location>
        <begin position="22"/>
        <end position="198"/>
    </location>
</feature>
<proteinExistence type="inferred from homology"/>
<evidence type="ECO:0000256" key="8">
    <source>
        <dbReference type="SAM" id="MobiDB-lite"/>
    </source>
</evidence>
<dbReference type="InterPro" id="IPR008844">
    <property type="entry name" value="Spore_GerAC-like"/>
</dbReference>
<evidence type="ECO:0000256" key="3">
    <source>
        <dbReference type="ARBA" id="ARBA00022544"/>
    </source>
</evidence>